<dbReference type="OrthoDB" id="10261384at2759"/>
<dbReference type="PANTHER" id="PTHR28043">
    <property type="entry name" value="INCREASED RECOMBINATION CENTERS PROTEIN 6"/>
    <property type="match status" value="1"/>
</dbReference>
<evidence type="ECO:0008006" key="3">
    <source>
        <dbReference type="Google" id="ProtNLM"/>
    </source>
</evidence>
<organism evidence="1 2">
    <name type="scientific">Lepidopterella palustris CBS 459.81</name>
    <dbReference type="NCBI Taxonomy" id="1314670"/>
    <lineage>
        <taxon>Eukaryota</taxon>
        <taxon>Fungi</taxon>
        <taxon>Dikarya</taxon>
        <taxon>Ascomycota</taxon>
        <taxon>Pezizomycotina</taxon>
        <taxon>Dothideomycetes</taxon>
        <taxon>Pleosporomycetidae</taxon>
        <taxon>Mytilinidiales</taxon>
        <taxon>Argynnaceae</taxon>
        <taxon>Lepidopterella</taxon>
    </lineage>
</organism>
<dbReference type="InterPro" id="IPR034627">
    <property type="entry name" value="Irc6"/>
</dbReference>
<evidence type="ECO:0000313" key="2">
    <source>
        <dbReference type="Proteomes" id="UP000250266"/>
    </source>
</evidence>
<dbReference type="Pfam" id="PF10199">
    <property type="entry name" value="Adaptin_binding"/>
    <property type="match status" value="1"/>
</dbReference>
<sequence length="276" mass="31137">MEIEHPRRILAVGAPDSGVLHLLKDLTGSSPDLVSDSTAGLSHTWELETRYYTASLPIWIDEIPHVRDWREEFVKPEAREVVGALGAWIYCFRKPVREEHVVVIKETLQAIADVVEKACGYSSDAVCLAIAMPQSTTPYLEKSFEEWEELCMEFGFEFVDAEAKGRNEFGEPVGIERIKEALEANDWAVSEDVGFEDDEDDFRNTFAAEEAEINMELFGMKSAIHGGEDGGEAVQVEELEQIMQRMQAIKVMGEEMPEEERKKFAAKAINDLMKTL</sequence>
<evidence type="ECO:0000313" key="1">
    <source>
        <dbReference type="EMBL" id="OCK77998.1"/>
    </source>
</evidence>
<dbReference type="AlphaFoldDB" id="A0A8E2E6C4"/>
<dbReference type="GO" id="GO:0030674">
    <property type="term" value="F:protein-macromolecule adaptor activity"/>
    <property type="evidence" value="ECO:0007669"/>
    <property type="project" value="TreeGrafter"/>
</dbReference>
<keyword evidence="2" id="KW-1185">Reference proteome</keyword>
<dbReference type="Proteomes" id="UP000250266">
    <property type="component" value="Unassembled WGS sequence"/>
</dbReference>
<proteinExistence type="predicted"/>
<dbReference type="PANTHER" id="PTHR28043:SF1">
    <property type="entry name" value="INCREASED RECOMBINATION CENTERS PROTEIN 6"/>
    <property type="match status" value="1"/>
</dbReference>
<name>A0A8E2E6C4_9PEZI</name>
<reference evidence="1 2" key="1">
    <citation type="journal article" date="2016" name="Nat. Commun.">
        <title>Ectomycorrhizal ecology is imprinted in the genome of the dominant symbiotic fungus Cenococcum geophilum.</title>
        <authorList>
            <consortium name="DOE Joint Genome Institute"/>
            <person name="Peter M."/>
            <person name="Kohler A."/>
            <person name="Ohm R.A."/>
            <person name="Kuo A."/>
            <person name="Krutzmann J."/>
            <person name="Morin E."/>
            <person name="Arend M."/>
            <person name="Barry K.W."/>
            <person name="Binder M."/>
            <person name="Choi C."/>
            <person name="Clum A."/>
            <person name="Copeland A."/>
            <person name="Grisel N."/>
            <person name="Haridas S."/>
            <person name="Kipfer T."/>
            <person name="LaButti K."/>
            <person name="Lindquist E."/>
            <person name="Lipzen A."/>
            <person name="Maire R."/>
            <person name="Meier B."/>
            <person name="Mihaltcheva S."/>
            <person name="Molinier V."/>
            <person name="Murat C."/>
            <person name="Poggeler S."/>
            <person name="Quandt C.A."/>
            <person name="Sperisen C."/>
            <person name="Tritt A."/>
            <person name="Tisserant E."/>
            <person name="Crous P.W."/>
            <person name="Henrissat B."/>
            <person name="Nehls U."/>
            <person name="Egli S."/>
            <person name="Spatafora J.W."/>
            <person name="Grigoriev I.V."/>
            <person name="Martin F.M."/>
        </authorList>
    </citation>
    <scope>NUCLEOTIDE SEQUENCE [LARGE SCALE GENOMIC DNA]</scope>
    <source>
        <strain evidence="1 2">CBS 459.81</strain>
    </source>
</reference>
<gene>
    <name evidence="1" type="ORF">K432DRAFT_332874</name>
</gene>
<protein>
    <recommendedName>
        <fullName evidence="3">Increased recombination centers protein 6</fullName>
    </recommendedName>
</protein>
<dbReference type="EMBL" id="KV745087">
    <property type="protein sequence ID" value="OCK77998.1"/>
    <property type="molecule type" value="Genomic_DNA"/>
</dbReference>
<dbReference type="Gene3D" id="3.40.50.11960">
    <property type="match status" value="1"/>
</dbReference>
<accession>A0A8E2E6C4</accession>
<dbReference type="GO" id="GO:0016192">
    <property type="term" value="P:vesicle-mediated transport"/>
    <property type="evidence" value="ECO:0007669"/>
    <property type="project" value="InterPro"/>
</dbReference>